<sequence>MVLKGCSHCGAGCTLGDIIAEWAAFMFPVIAAGLAWHSLFEEKTFAVGIADFPVVFLLGVLFQDFTIKPMRGLSGRTRCNQRR</sequence>
<keyword evidence="1" id="KW-0472">Membrane</keyword>
<protein>
    <recommendedName>
        <fullName evidence="2">DUF4396 domain-containing protein</fullName>
    </recommendedName>
</protein>
<dbReference type="EMBL" id="CADIKI010000023">
    <property type="protein sequence ID" value="CAB3806746.1"/>
    <property type="molecule type" value="Genomic_DNA"/>
</dbReference>
<dbReference type="Pfam" id="PF14342">
    <property type="entry name" value="DUF4396"/>
    <property type="match status" value="1"/>
</dbReference>
<feature type="domain" description="DUF4396" evidence="2">
    <location>
        <begin position="2"/>
        <end position="77"/>
    </location>
</feature>
<evidence type="ECO:0000256" key="1">
    <source>
        <dbReference type="SAM" id="Phobius"/>
    </source>
</evidence>
<proteinExistence type="predicted"/>
<dbReference type="AlphaFoldDB" id="A0A6J5GTQ6"/>
<feature type="transmembrane region" description="Helical" evidence="1">
    <location>
        <begin position="45"/>
        <end position="62"/>
    </location>
</feature>
<feature type="transmembrane region" description="Helical" evidence="1">
    <location>
        <begin position="20"/>
        <end position="39"/>
    </location>
</feature>
<evidence type="ECO:0000313" key="4">
    <source>
        <dbReference type="Proteomes" id="UP000494252"/>
    </source>
</evidence>
<evidence type="ECO:0000313" key="3">
    <source>
        <dbReference type="EMBL" id="CAB3806746.1"/>
    </source>
</evidence>
<dbReference type="InterPro" id="IPR025509">
    <property type="entry name" value="DUF4396"/>
</dbReference>
<gene>
    <name evidence="3" type="ORF">LMG27177_06173</name>
</gene>
<evidence type="ECO:0000259" key="2">
    <source>
        <dbReference type="Pfam" id="PF14342"/>
    </source>
</evidence>
<keyword evidence="4" id="KW-1185">Reference proteome</keyword>
<name>A0A6J5GTQ6_9BURK</name>
<keyword evidence="1" id="KW-0812">Transmembrane</keyword>
<organism evidence="3 4">
    <name type="scientific">Paraburkholderia fynbosensis</name>
    <dbReference type="NCBI Taxonomy" id="1200993"/>
    <lineage>
        <taxon>Bacteria</taxon>
        <taxon>Pseudomonadati</taxon>
        <taxon>Pseudomonadota</taxon>
        <taxon>Betaproteobacteria</taxon>
        <taxon>Burkholderiales</taxon>
        <taxon>Burkholderiaceae</taxon>
        <taxon>Paraburkholderia</taxon>
    </lineage>
</organism>
<accession>A0A6J5GTQ6</accession>
<reference evidence="3 4" key="1">
    <citation type="submission" date="2020-04" db="EMBL/GenBank/DDBJ databases">
        <authorList>
            <person name="De Canck E."/>
        </authorList>
    </citation>
    <scope>NUCLEOTIDE SEQUENCE [LARGE SCALE GENOMIC DNA]</scope>
    <source>
        <strain evidence="3 4">LMG 27177</strain>
    </source>
</reference>
<keyword evidence="1" id="KW-1133">Transmembrane helix</keyword>
<dbReference type="Proteomes" id="UP000494252">
    <property type="component" value="Unassembled WGS sequence"/>
</dbReference>